<dbReference type="InterPro" id="IPR009060">
    <property type="entry name" value="UBA-like_sf"/>
</dbReference>
<keyword evidence="5" id="KW-0677">Repeat</keyword>
<feature type="domain" description="UBA" evidence="8">
    <location>
        <begin position="296"/>
        <end position="336"/>
    </location>
</feature>
<dbReference type="RefSeq" id="XP_042562699.1">
    <property type="nucleotide sequence ID" value="XM_042706765.1"/>
</dbReference>
<dbReference type="Gene3D" id="1.10.8.10">
    <property type="entry name" value="DNA helicase RuvA subunit, C-terminal domain"/>
    <property type="match status" value="2"/>
</dbReference>
<dbReference type="FunFam" id="1.10.260.100:FF:000006">
    <property type="entry name" value="Ubiquitin-associated domain-containing protein 1"/>
    <property type="match status" value="1"/>
</dbReference>
<keyword evidence="4" id="KW-0963">Cytoplasm</keyword>
<evidence type="ECO:0000313" key="9">
    <source>
        <dbReference type="Proteomes" id="UP000515152"/>
    </source>
</evidence>
<dbReference type="GO" id="GO:0000151">
    <property type="term" value="C:ubiquitin ligase complex"/>
    <property type="evidence" value="ECO:0007669"/>
    <property type="project" value="TreeGrafter"/>
</dbReference>
<evidence type="ECO:0000256" key="3">
    <source>
        <dbReference type="ARBA" id="ARBA00014196"/>
    </source>
</evidence>
<dbReference type="SUPFAM" id="SSF46934">
    <property type="entry name" value="UBA-like"/>
    <property type="match status" value="2"/>
</dbReference>
<dbReference type="PROSITE" id="PS50030">
    <property type="entry name" value="UBA"/>
    <property type="match status" value="2"/>
</dbReference>
<evidence type="ECO:0000259" key="8">
    <source>
        <dbReference type="PROSITE" id="PS50030"/>
    </source>
</evidence>
<dbReference type="AlphaFoldDB" id="A0A8M1KLR4"/>
<gene>
    <name evidence="10" type="primary">ubac1</name>
</gene>
<dbReference type="InterPro" id="IPR015940">
    <property type="entry name" value="UBA"/>
</dbReference>
<evidence type="ECO:0000256" key="4">
    <source>
        <dbReference type="ARBA" id="ARBA00022490"/>
    </source>
</evidence>
<dbReference type="InterPro" id="IPR006636">
    <property type="entry name" value="STI1_HS-bd"/>
</dbReference>
<sequence>MFVQEEKIFAGKVLKIHICTMEGAEWLEEVTEDTTIEKLKERCLKHCVHGSLEDPKVLTHQKLIHAASERILTETKTVADENLKDKDVLLLIKKRPPPLPPKMVDIASEEKKKQESKAPDKDSILKATANLSTRHTDRTVTQHNIRDFQTELRKILVSLIEVAQKLLALNPDAVELFKKANAMLDEDEEDRVDESALQQLTEMGFPESRAVKALRLTHMSVTQAMEWLIEHVDDPTADAPLVNQDIPGASAGAAAVLGATASGLLSRTTEPSSTEEAKQDELTEIFKRIRRKREFRPDSRAVIALMEMGFDEKEVIDALRVNNNQQDAACEWLLGDRKPSPEDLDKGIDTNSPLFQAILENPVVQLGLTNPKTLLAFEDMLENPLNSTQWMNDPETGPVMLQISRIFQTLNRT</sequence>
<evidence type="ECO:0000313" key="10">
    <source>
        <dbReference type="RefSeq" id="XP_042562699.1"/>
    </source>
</evidence>
<dbReference type="PANTHER" id="PTHR46738">
    <property type="entry name" value="UBIQUITIN-ASSOCIATED DOMAIN-CONTAINING PROTEIN 1"/>
    <property type="match status" value="1"/>
</dbReference>
<evidence type="ECO:0000256" key="1">
    <source>
        <dbReference type="ARBA" id="ARBA00004496"/>
    </source>
</evidence>
<reference evidence="10" key="1">
    <citation type="submission" date="2025-08" db="UniProtKB">
        <authorList>
            <consortium name="RefSeq"/>
        </authorList>
    </citation>
    <scope>IDENTIFICATION</scope>
</reference>
<name>A0A8M1KLR4_CLUHA</name>
<evidence type="ECO:0000256" key="5">
    <source>
        <dbReference type="ARBA" id="ARBA00022737"/>
    </source>
</evidence>
<dbReference type="InterPro" id="IPR029071">
    <property type="entry name" value="Ubiquitin-like_domsf"/>
</dbReference>
<organism evidence="9 10">
    <name type="scientific">Clupea harengus</name>
    <name type="common">Atlantic herring</name>
    <dbReference type="NCBI Taxonomy" id="7950"/>
    <lineage>
        <taxon>Eukaryota</taxon>
        <taxon>Metazoa</taxon>
        <taxon>Chordata</taxon>
        <taxon>Craniata</taxon>
        <taxon>Vertebrata</taxon>
        <taxon>Euteleostomi</taxon>
        <taxon>Actinopterygii</taxon>
        <taxon>Neopterygii</taxon>
        <taxon>Teleostei</taxon>
        <taxon>Clupei</taxon>
        <taxon>Clupeiformes</taxon>
        <taxon>Clupeoidei</taxon>
        <taxon>Clupeidae</taxon>
        <taxon>Clupea</taxon>
    </lineage>
</organism>
<dbReference type="SMART" id="SM00727">
    <property type="entry name" value="STI1"/>
    <property type="match status" value="1"/>
</dbReference>
<proteinExistence type="predicted"/>
<comment type="subcellular location">
    <subcellularLocation>
        <location evidence="1">Cytoplasm</location>
    </subcellularLocation>
</comment>
<dbReference type="CDD" id="cd17066">
    <property type="entry name" value="Ubl_KPC2"/>
    <property type="match status" value="1"/>
</dbReference>
<dbReference type="Proteomes" id="UP000515152">
    <property type="component" value="Unplaced"/>
</dbReference>
<dbReference type="KEGG" id="char:122132019"/>
<dbReference type="OrthoDB" id="336240at2759"/>
<dbReference type="InterPro" id="IPR052476">
    <property type="entry name" value="UBAC1"/>
</dbReference>
<evidence type="ECO:0000256" key="6">
    <source>
        <dbReference type="ARBA" id="ARBA00022786"/>
    </source>
</evidence>
<protein>
    <recommendedName>
        <fullName evidence="3">Ubiquitin-associated domain-containing protein 1</fullName>
    </recommendedName>
    <alternativeName>
        <fullName evidence="7">Kip1 ubiquitination-promoting complex protein 2</fullName>
    </alternativeName>
</protein>
<dbReference type="CTD" id="10422"/>
<dbReference type="Pfam" id="PF22562">
    <property type="entry name" value="UBA_7"/>
    <property type="match status" value="2"/>
</dbReference>
<accession>A0A8M1KLR4</accession>
<keyword evidence="9" id="KW-1185">Reference proteome</keyword>
<dbReference type="InterPro" id="IPR057650">
    <property type="entry name" value="UBL_UBAC1"/>
</dbReference>
<comment type="pathway">
    <text evidence="2">Protein modification; protein ubiquitination.</text>
</comment>
<dbReference type="GeneID" id="122132019"/>
<dbReference type="CDD" id="cd14304">
    <property type="entry name" value="UBA2_KPC2"/>
    <property type="match status" value="1"/>
</dbReference>
<dbReference type="Gene3D" id="3.10.20.90">
    <property type="entry name" value="Phosphatidylinositol 3-kinase Catalytic Subunit, Chain A, domain 1"/>
    <property type="match status" value="1"/>
</dbReference>
<evidence type="ECO:0000256" key="2">
    <source>
        <dbReference type="ARBA" id="ARBA00004906"/>
    </source>
</evidence>
<keyword evidence="6" id="KW-0833">Ubl conjugation pathway</keyword>
<dbReference type="Gene3D" id="1.10.260.100">
    <property type="match status" value="1"/>
</dbReference>
<dbReference type="InterPro" id="IPR041927">
    <property type="entry name" value="UBA2_UBAC1"/>
</dbReference>
<feature type="domain" description="UBA" evidence="8">
    <location>
        <begin position="191"/>
        <end position="231"/>
    </location>
</feature>
<dbReference type="SMART" id="SM00165">
    <property type="entry name" value="UBA"/>
    <property type="match status" value="2"/>
</dbReference>
<dbReference type="GO" id="GO:0005737">
    <property type="term" value="C:cytoplasm"/>
    <property type="evidence" value="ECO:0007669"/>
    <property type="project" value="UniProtKB-SubCell"/>
</dbReference>
<dbReference type="SUPFAM" id="SSF54236">
    <property type="entry name" value="Ubiquitin-like"/>
    <property type="match status" value="1"/>
</dbReference>
<evidence type="ECO:0000256" key="7">
    <source>
        <dbReference type="ARBA" id="ARBA00029825"/>
    </source>
</evidence>
<dbReference type="PANTHER" id="PTHR46738:SF1">
    <property type="entry name" value="UBIQUITIN-ASSOCIATED DOMAIN-CONTAINING PROTEIN 1"/>
    <property type="match status" value="1"/>
</dbReference>
<dbReference type="Pfam" id="PF23326">
    <property type="entry name" value="UBL_UBAC1"/>
    <property type="match status" value="1"/>
</dbReference>